<dbReference type="CDD" id="cd04301">
    <property type="entry name" value="NAT_SF"/>
    <property type="match status" value="1"/>
</dbReference>
<dbReference type="InterPro" id="IPR016181">
    <property type="entry name" value="Acyl_CoA_acyltransferase"/>
</dbReference>
<dbReference type="PANTHER" id="PTHR43877">
    <property type="entry name" value="AMINOALKYLPHOSPHONATE N-ACETYLTRANSFERASE-RELATED-RELATED"/>
    <property type="match status" value="1"/>
</dbReference>
<dbReference type="Proteomes" id="UP000326912">
    <property type="component" value="Unassembled WGS sequence"/>
</dbReference>
<gene>
    <name evidence="4" type="ORF">KDW_44710</name>
</gene>
<proteinExistence type="predicted"/>
<feature type="domain" description="N-acetyltransferase" evidence="3">
    <location>
        <begin position="2"/>
        <end position="157"/>
    </location>
</feature>
<dbReference type="RefSeq" id="WP_162005495.1">
    <property type="nucleotide sequence ID" value="NZ_BKZW01000002.1"/>
</dbReference>
<comment type="caution">
    <text evidence="4">The sequence shown here is derived from an EMBL/GenBank/DDBJ whole genome shotgun (WGS) entry which is preliminary data.</text>
</comment>
<dbReference type="PROSITE" id="PS51186">
    <property type="entry name" value="GNAT"/>
    <property type="match status" value="1"/>
</dbReference>
<evidence type="ECO:0000259" key="3">
    <source>
        <dbReference type="PROSITE" id="PS51186"/>
    </source>
</evidence>
<dbReference type="InterPro" id="IPR000182">
    <property type="entry name" value="GNAT_dom"/>
</dbReference>
<protein>
    <recommendedName>
        <fullName evidence="3">N-acetyltransferase domain-containing protein</fullName>
    </recommendedName>
</protein>
<evidence type="ECO:0000256" key="1">
    <source>
        <dbReference type="ARBA" id="ARBA00022679"/>
    </source>
</evidence>
<name>A0A5J4KW08_9CHLR</name>
<keyword evidence="1" id="KW-0808">Transferase</keyword>
<dbReference type="InterPro" id="IPR050832">
    <property type="entry name" value="Bact_Acetyltransf"/>
</dbReference>
<accession>A0A5J4KW08</accession>
<evidence type="ECO:0000313" key="4">
    <source>
        <dbReference type="EMBL" id="GER90309.1"/>
    </source>
</evidence>
<dbReference type="AlphaFoldDB" id="A0A5J4KW08"/>
<organism evidence="4 5">
    <name type="scientific">Dictyobacter vulcani</name>
    <dbReference type="NCBI Taxonomy" id="2607529"/>
    <lineage>
        <taxon>Bacteria</taxon>
        <taxon>Bacillati</taxon>
        <taxon>Chloroflexota</taxon>
        <taxon>Ktedonobacteria</taxon>
        <taxon>Ktedonobacterales</taxon>
        <taxon>Dictyobacteraceae</taxon>
        <taxon>Dictyobacter</taxon>
    </lineage>
</organism>
<dbReference type="SUPFAM" id="SSF55729">
    <property type="entry name" value="Acyl-CoA N-acyltransferases (Nat)"/>
    <property type="match status" value="1"/>
</dbReference>
<reference evidence="4 5" key="1">
    <citation type="submission" date="2019-10" db="EMBL/GenBank/DDBJ databases">
        <title>Dictyobacter vulcani sp. nov., within the class Ktedonobacteria, isolated from soil of volcanic Mt. Zao.</title>
        <authorList>
            <person name="Zheng Y."/>
            <person name="Wang C.M."/>
            <person name="Sakai Y."/>
            <person name="Abe K."/>
            <person name="Yokota A."/>
            <person name="Yabe S."/>
        </authorList>
    </citation>
    <scope>NUCLEOTIDE SEQUENCE [LARGE SCALE GENOMIC DNA]</scope>
    <source>
        <strain evidence="4 5">W12</strain>
    </source>
</reference>
<dbReference type="GO" id="GO:0016747">
    <property type="term" value="F:acyltransferase activity, transferring groups other than amino-acyl groups"/>
    <property type="evidence" value="ECO:0007669"/>
    <property type="project" value="InterPro"/>
</dbReference>
<evidence type="ECO:0000313" key="5">
    <source>
        <dbReference type="Proteomes" id="UP000326912"/>
    </source>
</evidence>
<keyword evidence="5" id="KW-1185">Reference proteome</keyword>
<sequence length="159" mass="18288">MLEIRPVRPADLASVQQLGYAYNLELDDKETIREVVNLWITNVVQRSQAGSHYFWLALVQEQIIGFASFYTSSHPFTLKTSGMIQDFYIIPEFRKQGYAHQLAMAVFQELRHQGAQEIHLDVLKNNAVGLCFWQKFGFEVHHYAMSMTASLLTADMDTL</sequence>
<dbReference type="Gene3D" id="3.40.630.30">
    <property type="match status" value="1"/>
</dbReference>
<dbReference type="Pfam" id="PF00583">
    <property type="entry name" value="Acetyltransf_1"/>
    <property type="match status" value="1"/>
</dbReference>
<dbReference type="EMBL" id="BKZW01000002">
    <property type="protein sequence ID" value="GER90309.1"/>
    <property type="molecule type" value="Genomic_DNA"/>
</dbReference>
<keyword evidence="2" id="KW-0012">Acyltransferase</keyword>
<evidence type="ECO:0000256" key="2">
    <source>
        <dbReference type="ARBA" id="ARBA00023315"/>
    </source>
</evidence>